<keyword evidence="4 14" id="KW-1003">Cell membrane</keyword>
<evidence type="ECO:0000256" key="3">
    <source>
        <dbReference type="ARBA" id="ARBA00022448"/>
    </source>
</evidence>
<evidence type="ECO:0000256" key="4">
    <source>
        <dbReference type="ARBA" id="ARBA00022475"/>
    </source>
</evidence>
<keyword evidence="5" id="KW-0997">Cell inner membrane</keyword>
<dbReference type="Pfam" id="PF02600">
    <property type="entry name" value="DsbB"/>
    <property type="match status" value="1"/>
</dbReference>
<sequence>MLRWRLGFLVLALSCAGMIGFALYEQYYNFLMPCLMCIYQRMAVISYGFVALLAVLWAPKTRGGVYVIGALASIASLGGAFAAAKHVMLQYGPKDPTVSCAPSLPFPIDFNDPKWPAWFSGLFRPVGDCSNIDLTVFGLSMPVWVVVACLGLFGAAMLLCRLRARELQRGWWR</sequence>
<feature type="transmembrane region" description="Helical" evidence="15">
    <location>
        <begin position="65"/>
        <end position="84"/>
    </location>
</feature>
<dbReference type="RefSeq" id="WP_084090709.1">
    <property type="nucleotide sequence ID" value="NZ_FWXD01000010.1"/>
</dbReference>
<feature type="topological domain" description="Cytoplasmic" evidence="14">
    <location>
        <begin position="1"/>
        <end position="7"/>
    </location>
</feature>
<dbReference type="InterPro" id="IPR050183">
    <property type="entry name" value="DsbB"/>
</dbReference>
<comment type="function">
    <text evidence="14">Required for disulfide bond formation in some periplasmic proteins. Acts by oxidizing the DsbA protein.</text>
</comment>
<feature type="transmembrane region" description="Helical" evidence="15">
    <location>
        <begin position="38"/>
        <end position="58"/>
    </location>
</feature>
<evidence type="ECO:0000256" key="14">
    <source>
        <dbReference type="HAMAP-Rule" id="MF_00286"/>
    </source>
</evidence>
<keyword evidence="10 14" id="KW-0472">Membrane</keyword>
<evidence type="ECO:0000313" key="16">
    <source>
        <dbReference type="EMBL" id="SMC25063.1"/>
    </source>
</evidence>
<dbReference type="GO" id="GO:0009055">
    <property type="term" value="F:electron transfer activity"/>
    <property type="evidence" value="ECO:0007669"/>
    <property type="project" value="UniProtKB-UniRule"/>
</dbReference>
<comment type="similarity">
    <text evidence="2 14">Belongs to the DsbB family.</text>
</comment>
<dbReference type="GO" id="GO:0006457">
    <property type="term" value="P:protein folding"/>
    <property type="evidence" value="ECO:0007669"/>
    <property type="project" value="InterPro"/>
</dbReference>
<feature type="topological domain" description="Cytoplasmic" evidence="14">
    <location>
        <begin position="163"/>
        <end position="173"/>
    </location>
</feature>
<feature type="transmembrane region" description="Helical" evidence="15">
    <location>
        <begin position="141"/>
        <end position="160"/>
    </location>
</feature>
<evidence type="ECO:0000256" key="9">
    <source>
        <dbReference type="ARBA" id="ARBA00023002"/>
    </source>
</evidence>
<keyword evidence="3 14" id="KW-0813">Transport</keyword>
<keyword evidence="7 14" id="KW-0249">Electron transport</keyword>
<feature type="topological domain" description="Periplasmic" evidence="14">
    <location>
        <begin position="25"/>
        <end position="42"/>
    </location>
</feature>
<dbReference type="Proteomes" id="UP000192761">
    <property type="component" value="Unassembled WGS sequence"/>
</dbReference>
<dbReference type="OrthoDB" id="3711263at2"/>
<evidence type="ECO:0000256" key="1">
    <source>
        <dbReference type="ARBA" id="ARBA00004429"/>
    </source>
</evidence>
<dbReference type="EMBL" id="FWXD01000010">
    <property type="protein sequence ID" value="SMC25063.1"/>
    <property type="molecule type" value="Genomic_DNA"/>
</dbReference>
<reference evidence="16 17" key="1">
    <citation type="submission" date="2017-04" db="EMBL/GenBank/DDBJ databases">
        <authorList>
            <person name="Afonso C.L."/>
            <person name="Miller P.J."/>
            <person name="Scott M.A."/>
            <person name="Spackman E."/>
            <person name="Goraichik I."/>
            <person name="Dimitrov K.M."/>
            <person name="Suarez D.L."/>
            <person name="Swayne D.E."/>
        </authorList>
    </citation>
    <scope>NUCLEOTIDE SEQUENCE [LARGE SCALE GENOMIC DNA]</scope>
    <source>
        <strain evidence="16 17">DSM 23236</strain>
    </source>
</reference>
<dbReference type="GO" id="GO:0005886">
    <property type="term" value="C:plasma membrane"/>
    <property type="evidence" value="ECO:0007669"/>
    <property type="project" value="UniProtKB-SubCell"/>
</dbReference>
<dbReference type="Gene3D" id="1.20.1550.10">
    <property type="entry name" value="DsbB-like"/>
    <property type="match status" value="1"/>
</dbReference>
<feature type="disulfide bond" description="Redox-active" evidence="14">
    <location>
        <begin position="34"/>
        <end position="37"/>
    </location>
</feature>
<keyword evidence="13 14" id="KW-0676">Redox-active center</keyword>
<keyword evidence="12 14" id="KW-0143">Chaperone</keyword>
<organism evidence="16 17">
    <name type="scientific">Andreprevotia lacus DSM 23236</name>
    <dbReference type="NCBI Taxonomy" id="1121001"/>
    <lineage>
        <taxon>Bacteria</taxon>
        <taxon>Pseudomonadati</taxon>
        <taxon>Pseudomonadota</taxon>
        <taxon>Betaproteobacteria</taxon>
        <taxon>Neisseriales</taxon>
        <taxon>Chitinibacteraceae</taxon>
        <taxon>Andreprevotia</taxon>
    </lineage>
</organism>
<evidence type="ECO:0000313" key="17">
    <source>
        <dbReference type="Proteomes" id="UP000192761"/>
    </source>
</evidence>
<accession>A0A1W1XM82</accession>
<keyword evidence="8 14" id="KW-1133">Transmembrane helix</keyword>
<dbReference type="InterPro" id="IPR023380">
    <property type="entry name" value="DsbB-like_sf"/>
</dbReference>
<comment type="subcellular location">
    <subcellularLocation>
        <location evidence="1">Cell inner membrane</location>
        <topology evidence="1">Multi-pass membrane protein</topology>
    </subcellularLocation>
    <subcellularLocation>
        <location evidence="14">Cell membrane</location>
        <topology evidence="14">Multi-pass membrane protein</topology>
    </subcellularLocation>
</comment>
<dbReference type="PANTHER" id="PTHR36570">
    <property type="entry name" value="DISULFIDE BOND FORMATION PROTEIN B"/>
    <property type="match status" value="1"/>
</dbReference>
<dbReference type="InterPro" id="IPR003752">
    <property type="entry name" value="DiS_bond_form_DsbB/BdbC"/>
</dbReference>
<name>A0A1W1XM82_9NEIS</name>
<proteinExistence type="inferred from homology"/>
<keyword evidence="11 14" id="KW-1015">Disulfide bond</keyword>
<dbReference type="SUPFAM" id="SSF158442">
    <property type="entry name" value="DsbB-like"/>
    <property type="match status" value="1"/>
</dbReference>
<keyword evidence="17" id="KW-1185">Reference proteome</keyword>
<gene>
    <name evidence="14" type="primary">dsbB</name>
    <name evidence="16" type="ORF">SAMN02745857_02057</name>
</gene>
<dbReference type="InterPro" id="IPR022920">
    <property type="entry name" value="Disulphide_bond_form_DsbB"/>
</dbReference>
<dbReference type="AlphaFoldDB" id="A0A1W1XM82"/>
<evidence type="ECO:0000256" key="10">
    <source>
        <dbReference type="ARBA" id="ARBA00023136"/>
    </source>
</evidence>
<evidence type="ECO:0000256" key="12">
    <source>
        <dbReference type="ARBA" id="ARBA00023186"/>
    </source>
</evidence>
<dbReference type="GO" id="GO:0015035">
    <property type="term" value="F:protein-disulfide reductase activity"/>
    <property type="evidence" value="ECO:0007669"/>
    <property type="project" value="UniProtKB-UniRule"/>
</dbReference>
<evidence type="ECO:0000256" key="8">
    <source>
        <dbReference type="ARBA" id="ARBA00022989"/>
    </source>
</evidence>
<evidence type="ECO:0000256" key="7">
    <source>
        <dbReference type="ARBA" id="ARBA00022982"/>
    </source>
</evidence>
<dbReference type="PANTHER" id="PTHR36570:SF3">
    <property type="entry name" value="DISULFIDE BOND FORMATION PROTEIN B"/>
    <property type="match status" value="1"/>
</dbReference>
<keyword evidence="9 14" id="KW-0560">Oxidoreductase</keyword>
<dbReference type="HAMAP" id="MF_00286">
    <property type="entry name" value="DsbB"/>
    <property type="match status" value="1"/>
</dbReference>
<evidence type="ECO:0000256" key="2">
    <source>
        <dbReference type="ARBA" id="ARBA00008823"/>
    </source>
</evidence>
<comment type="caution">
    <text evidence="14">Lacks conserved residue(s) required for the propagation of feature annotation.</text>
</comment>
<protein>
    <recommendedName>
        <fullName evidence="14">Disulfide bond formation protein B</fullName>
    </recommendedName>
    <alternativeName>
        <fullName evidence="14">Disulfide oxidoreductase</fullName>
    </alternativeName>
</protein>
<evidence type="ECO:0000256" key="15">
    <source>
        <dbReference type="SAM" id="Phobius"/>
    </source>
</evidence>
<evidence type="ECO:0000256" key="6">
    <source>
        <dbReference type="ARBA" id="ARBA00022692"/>
    </source>
</evidence>
<evidence type="ECO:0000256" key="5">
    <source>
        <dbReference type="ARBA" id="ARBA00022519"/>
    </source>
</evidence>
<dbReference type="STRING" id="1121001.SAMN02745857_02057"/>
<evidence type="ECO:0000256" key="11">
    <source>
        <dbReference type="ARBA" id="ARBA00023157"/>
    </source>
</evidence>
<evidence type="ECO:0000256" key="13">
    <source>
        <dbReference type="ARBA" id="ARBA00023284"/>
    </source>
</evidence>
<keyword evidence="6 14" id="KW-0812">Transmembrane</keyword>